<keyword evidence="4" id="KW-1185">Reference proteome</keyword>
<evidence type="ECO:0000313" key="3">
    <source>
        <dbReference type="EMBL" id="TGN81262.1"/>
    </source>
</evidence>
<evidence type="ECO:0000256" key="1">
    <source>
        <dbReference type="ARBA" id="ARBA00022631"/>
    </source>
</evidence>
<gene>
    <name evidence="3" type="ORF">E5083_01680</name>
</gene>
<proteinExistence type="predicted"/>
<dbReference type="Pfam" id="PF09349">
    <property type="entry name" value="OHCU_decarbox"/>
    <property type="match status" value="2"/>
</dbReference>
<reference evidence="3 4" key="1">
    <citation type="submission" date="2019-04" db="EMBL/GenBank/DDBJ databases">
        <title>Streptomyces sp. nov. Bv016 isolated from bark of Buahinia variegata.</title>
        <authorList>
            <person name="Kanchanasin P."/>
            <person name="Tanasupawat S."/>
            <person name="Yuki M."/>
            <person name="Kudo T."/>
        </authorList>
    </citation>
    <scope>NUCLEOTIDE SEQUENCE [LARGE SCALE GENOMIC DNA]</scope>
    <source>
        <strain evidence="3 4">Bv016</strain>
    </source>
</reference>
<dbReference type="GeneID" id="95446311"/>
<dbReference type="SUPFAM" id="SSF158694">
    <property type="entry name" value="UraD-Like"/>
    <property type="match status" value="1"/>
</dbReference>
<dbReference type="EC" id="4.1.1.97" evidence="3"/>
<evidence type="ECO:0000259" key="2">
    <source>
        <dbReference type="Pfam" id="PF09349"/>
    </source>
</evidence>
<dbReference type="GO" id="GO:0006144">
    <property type="term" value="P:purine nucleobase metabolic process"/>
    <property type="evidence" value="ECO:0007669"/>
    <property type="project" value="UniProtKB-KW"/>
</dbReference>
<sequence>MPSPLPRGPTLPAHRSPYLPTPLDAFNLAPAEEARALLLRCLRNARWAHRLAEHRPYPDLAALLAAADEAAYDLRVVDLADALAGESLPELPEDTYSAAHTALSAAHAAYEARFGHVFVIAPGGASPEEALDRVLEGIRSRLANDPEDERVIAAEELRGLARHRLTTHLGTAATRTTSDYAPRPGV</sequence>
<dbReference type="RefSeq" id="WP_135783791.1">
    <property type="nucleotide sequence ID" value="NZ_SRRT01000001.1"/>
</dbReference>
<evidence type="ECO:0000313" key="4">
    <source>
        <dbReference type="Proteomes" id="UP000298159"/>
    </source>
</evidence>
<protein>
    <submittedName>
        <fullName evidence="3">2-oxo-4-hydroxy-4-carboxy-5-ureidoimidazoline decarboxylase</fullName>
        <ecNumber evidence="3">4.1.1.97</ecNumber>
    </submittedName>
</protein>
<feature type="domain" description="Oxo-4-hydroxy-4-carboxy-5-ureidoimidazoline decarboxylase" evidence="2">
    <location>
        <begin position="29"/>
        <end position="84"/>
    </location>
</feature>
<dbReference type="Proteomes" id="UP000298159">
    <property type="component" value="Unassembled WGS sequence"/>
</dbReference>
<organism evidence="3 4">
    <name type="scientific">Streptomyces bauhiniae</name>
    <dbReference type="NCBI Taxonomy" id="2340725"/>
    <lineage>
        <taxon>Bacteria</taxon>
        <taxon>Bacillati</taxon>
        <taxon>Actinomycetota</taxon>
        <taxon>Actinomycetes</taxon>
        <taxon>Kitasatosporales</taxon>
        <taxon>Streptomycetaceae</taxon>
        <taxon>Streptomyces</taxon>
    </lineage>
</organism>
<keyword evidence="1" id="KW-0659">Purine metabolism</keyword>
<dbReference type="InterPro" id="IPR036778">
    <property type="entry name" value="OHCU_decarboxylase_sf"/>
</dbReference>
<dbReference type="AlphaFoldDB" id="A0A4Z1DDZ1"/>
<keyword evidence="3" id="KW-0456">Lyase</keyword>
<accession>A0A4Z1DDZ1</accession>
<dbReference type="Gene3D" id="1.10.3330.10">
    <property type="entry name" value="Oxo-4-hydroxy-4-carboxy-5-ureidoimidazoline decarboxylase"/>
    <property type="match status" value="2"/>
</dbReference>
<feature type="domain" description="Oxo-4-hydroxy-4-carboxy-5-ureidoimidazoline decarboxylase" evidence="2">
    <location>
        <begin position="98"/>
        <end position="165"/>
    </location>
</feature>
<comment type="caution">
    <text evidence="3">The sequence shown here is derived from an EMBL/GenBank/DDBJ whole genome shotgun (WGS) entry which is preliminary data.</text>
</comment>
<dbReference type="GO" id="GO:0051997">
    <property type="term" value="F:2-oxo-4-hydroxy-4-carboxy-5-ureidoimidazoline decarboxylase activity"/>
    <property type="evidence" value="ECO:0007669"/>
    <property type="project" value="UniProtKB-EC"/>
</dbReference>
<dbReference type="InterPro" id="IPR018020">
    <property type="entry name" value="OHCU_decarboxylase"/>
</dbReference>
<dbReference type="EMBL" id="SRRT01000001">
    <property type="protein sequence ID" value="TGN81262.1"/>
    <property type="molecule type" value="Genomic_DNA"/>
</dbReference>
<dbReference type="NCBIfam" id="NF010372">
    <property type="entry name" value="PRK13798.1"/>
    <property type="match status" value="1"/>
</dbReference>
<name>A0A4Z1DDZ1_9ACTN</name>